<dbReference type="Gene3D" id="3.40.50.1110">
    <property type="entry name" value="SGNH hydrolase"/>
    <property type="match status" value="1"/>
</dbReference>
<dbReference type="Pfam" id="PF00734">
    <property type="entry name" value="CBM_1"/>
    <property type="match status" value="1"/>
</dbReference>
<evidence type="ECO:0000313" key="4">
    <source>
        <dbReference type="EMBL" id="CAK5282094.1"/>
    </source>
</evidence>
<dbReference type="SUPFAM" id="SSF57180">
    <property type="entry name" value="Cellulose-binding domain"/>
    <property type="match status" value="1"/>
</dbReference>
<dbReference type="SUPFAM" id="SSF52266">
    <property type="entry name" value="SGNH hydrolase"/>
    <property type="match status" value="1"/>
</dbReference>
<dbReference type="GO" id="GO:0005576">
    <property type="term" value="C:extracellular region"/>
    <property type="evidence" value="ECO:0007669"/>
    <property type="project" value="InterPro"/>
</dbReference>
<sequence>MPASTTNLVRALLQLTFASLVLGQAPVYGQCGGMSFSGPTTCAAGSSCVFSNPWYSQCIPGAVPPTSTATAPPTTPTGPVNFWFAFGDSYTTTSFDPTMTLPSVGNPLGNPPFPGFTGGGGENYVGYDTVTYNKSTILTYNYAYGGATINGTLVPPYLPTVLSLIDQVTEFTTGPIVKKPVNAPWTSSNALFSIWIGINDLGNTFTNPNITSLNNVFMSEYFVQVEKLCRWSKELLVHQRPRHGSIALGSGPRLLLWSLQLTESQIMSQGASNSALEKVAIADYNAKLKTNVASFAASHAGVKTWLWDSNTVFNTVLDSPTTYGFVDAVSFGNTGDFWGNNYHPGPAAHQIFAKDIAALMNSTIWF</sequence>
<evidence type="ECO:0000256" key="1">
    <source>
        <dbReference type="ARBA" id="ARBA00022729"/>
    </source>
</evidence>
<feature type="domain" description="CBM1" evidence="3">
    <location>
        <begin position="23"/>
        <end position="59"/>
    </location>
</feature>
<accession>A0AAD2HVX4</accession>
<dbReference type="PROSITE" id="PS51164">
    <property type="entry name" value="CBM1_2"/>
    <property type="match status" value="1"/>
</dbReference>
<keyword evidence="5" id="KW-1185">Reference proteome</keyword>
<evidence type="ECO:0000259" key="3">
    <source>
        <dbReference type="PROSITE" id="PS51164"/>
    </source>
</evidence>
<name>A0AAD2HVX4_9AGAR</name>
<dbReference type="Pfam" id="PF00657">
    <property type="entry name" value="Lipase_GDSL"/>
    <property type="match status" value="1"/>
</dbReference>
<dbReference type="GO" id="GO:0016788">
    <property type="term" value="F:hydrolase activity, acting on ester bonds"/>
    <property type="evidence" value="ECO:0007669"/>
    <property type="project" value="InterPro"/>
</dbReference>
<evidence type="ECO:0000313" key="5">
    <source>
        <dbReference type="Proteomes" id="UP001295794"/>
    </source>
</evidence>
<dbReference type="InterPro" id="IPR036514">
    <property type="entry name" value="SGNH_hydro_sf"/>
</dbReference>
<evidence type="ECO:0000256" key="2">
    <source>
        <dbReference type="SAM" id="SignalP"/>
    </source>
</evidence>
<protein>
    <recommendedName>
        <fullName evidence="3">CBM1 domain-containing protein</fullName>
    </recommendedName>
</protein>
<dbReference type="InterPro" id="IPR050592">
    <property type="entry name" value="GDSL_lipolytic_enzyme"/>
</dbReference>
<feature type="chain" id="PRO_5042089388" description="CBM1 domain-containing protein" evidence="2">
    <location>
        <begin position="24"/>
        <end position="366"/>
    </location>
</feature>
<dbReference type="PANTHER" id="PTHR45642">
    <property type="entry name" value="GDSL ESTERASE/LIPASE EXL3"/>
    <property type="match status" value="1"/>
</dbReference>
<dbReference type="EMBL" id="CAVNYO010000446">
    <property type="protein sequence ID" value="CAK5282094.1"/>
    <property type="molecule type" value="Genomic_DNA"/>
</dbReference>
<dbReference type="AlphaFoldDB" id="A0AAD2HVX4"/>
<dbReference type="GO" id="GO:0030248">
    <property type="term" value="F:cellulose binding"/>
    <property type="evidence" value="ECO:0007669"/>
    <property type="project" value="InterPro"/>
</dbReference>
<dbReference type="PANTHER" id="PTHR45642:SF139">
    <property type="entry name" value="SGNH HYDROLASE-TYPE ESTERASE DOMAIN-CONTAINING PROTEIN"/>
    <property type="match status" value="1"/>
</dbReference>
<comment type="caution">
    <text evidence="4">The sequence shown here is derived from an EMBL/GenBank/DDBJ whole genome shotgun (WGS) entry which is preliminary data.</text>
</comment>
<keyword evidence="1 2" id="KW-0732">Signal</keyword>
<dbReference type="InterPro" id="IPR000254">
    <property type="entry name" value="CBD"/>
</dbReference>
<dbReference type="InterPro" id="IPR001087">
    <property type="entry name" value="GDSL"/>
</dbReference>
<organism evidence="4 5">
    <name type="scientific">Mycena citricolor</name>
    <dbReference type="NCBI Taxonomy" id="2018698"/>
    <lineage>
        <taxon>Eukaryota</taxon>
        <taxon>Fungi</taxon>
        <taxon>Dikarya</taxon>
        <taxon>Basidiomycota</taxon>
        <taxon>Agaricomycotina</taxon>
        <taxon>Agaricomycetes</taxon>
        <taxon>Agaricomycetidae</taxon>
        <taxon>Agaricales</taxon>
        <taxon>Marasmiineae</taxon>
        <taxon>Mycenaceae</taxon>
        <taxon>Mycena</taxon>
    </lineage>
</organism>
<dbReference type="PROSITE" id="PS00562">
    <property type="entry name" value="CBM1_1"/>
    <property type="match status" value="1"/>
</dbReference>
<dbReference type="SMART" id="SM00236">
    <property type="entry name" value="fCBD"/>
    <property type="match status" value="1"/>
</dbReference>
<dbReference type="InterPro" id="IPR035971">
    <property type="entry name" value="CBD_sf"/>
</dbReference>
<gene>
    <name evidence="4" type="ORF">MYCIT1_LOCUS33553</name>
</gene>
<dbReference type="GO" id="GO:0005975">
    <property type="term" value="P:carbohydrate metabolic process"/>
    <property type="evidence" value="ECO:0007669"/>
    <property type="project" value="InterPro"/>
</dbReference>
<dbReference type="Proteomes" id="UP001295794">
    <property type="component" value="Unassembled WGS sequence"/>
</dbReference>
<proteinExistence type="predicted"/>
<reference evidence="4" key="1">
    <citation type="submission" date="2023-11" db="EMBL/GenBank/DDBJ databases">
        <authorList>
            <person name="De Vega J J."/>
            <person name="De Vega J J."/>
        </authorList>
    </citation>
    <scope>NUCLEOTIDE SEQUENCE</scope>
</reference>
<feature type="signal peptide" evidence="2">
    <location>
        <begin position="1"/>
        <end position="23"/>
    </location>
</feature>